<feature type="domain" description="Outer membrane protein beta-barrel" evidence="5">
    <location>
        <begin position="304"/>
        <end position="699"/>
    </location>
</feature>
<dbReference type="Pfam" id="PF14905">
    <property type="entry name" value="OMP_b-brl_3"/>
    <property type="match status" value="1"/>
</dbReference>
<dbReference type="PANTHER" id="PTHR40980">
    <property type="entry name" value="PLUG DOMAIN-CONTAINING PROTEIN"/>
    <property type="match status" value="1"/>
</dbReference>
<keyword evidence="7" id="KW-1185">Reference proteome</keyword>
<feature type="chain" id="PRO_5045263365" evidence="4">
    <location>
        <begin position="22"/>
        <end position="721"/>
    </location>
</feature>
<dbReference type="EMBL" id="SSHJ02000001">
    <property type="protein sequence ID" value="MFN0254336.1"/>
    <property type="molecule type" value="Genomic_DNA"/>
</dbReference>
<gene>
    <name evidence="6" type="ORF">E6A44_002050</name>
</gene>
<accession>A0ABW9J1B9</accession>
<keyword evidence="3" id="KW-0998">Cell outer membrane</keyword>
<dbReference type="SUPFAM" id="SSF56935">
    <property type="entry name" value="Porins"/>
    <property type="match status" value="1"/>
</dbReference>
<name>A0ABW9J1B9_9SPHI</name>
<evidence type="ECO:0000313" key="7">
    <source>
        <dbReference type="Proteomes" id="UP001517247"/>
    </source>
</evidence>
<keyword evidence="2" id="KW-0472">Membrane</keyword>
<sequence>MKLYLTILLCLPFFAWTQNVADTTKKSLKKDTAIVLNAVSVSYKKPMLKRKADRLEFNIDQTPLQNLNGWDILKNTPNVVMKNDALSVQGNTQILVTINDKRTLMSQEQLKQFLENTDGSSISSVEVITNPPAKYEAQGGAVINIKMKQNKLAGYKGRLSGRYHQSIYAKGRIGLMQSFNTDKWQLSGDYNFVSGDYVRKNMDVVTFANDQTRWESDMVRKTQAHEQHSYNFSAQYSIDTLQNIQFGFDGNYNPASIGNYNVPTNIYNTTNNVLQSSYQTLNDRRQRYGSFNAYLAYDKKFGAHNLTWSNNYSNNHHRENQEVATYFRFINEPERYNRFANHSLQQINLYVSQVDYRLNQKKLTFESGLKYSFVSNQNDLSFLDGNQQDLVLDPNRSNLFKYKENILAAYAAVNYQWEKWEAKAGLRSETTLIKTVSNNPFVENKNTRTNLFPTLYVMYNVAKDQQLGVSYGKRINRPNYDFLNPSKSYYNFYSYFQGDANLKSTIIHNLSTTYTLKDWNFELYYSHRVNPSMEISVQNPETFETIYNYTNIEKSNNFGANVSKGFSLTEKWKVNLYAMGEYNDDYFIGVDKVLYKNKNFFYYGNISTQITLDKAKTWDLNMSYVYNSKSIQGSFNITSSQNTNIVLNKKMFDKKFEVGLVINDIFKTDNSIVSAKYANQNQYFTDYRDTQYFMINLKYNFGNQKVKDAKARAKTAEQNRM</sequence>
<evidence type="ECO:0000256" key="4">
    <source>
        <dbReference type="SAM" id="SignalP"/>
    </source>
</evidence>
<keyword evidence="4" id="KW-0732">Signal</keyword>
<evidence type="ECO:0000256" key="3">
    <source>
        <dbReference type="ARBA" id="ARBA00023237"/>
    </source>
</evidence>
<feature type="signal peptide" evidence="4">
    <location>
        <begin position="1"/>
        <end position="21"/>
    </location>
</feature>
<reference evidence="6 7" key="1">
    <citation type="submission" date="2024-12" db="EMBL/GenBank/DDBJ databases">
        <authorList>
            <person name="Hu S."/>
        </authorList>
    </citation>
    <scope>NUCLEOTIDE SEQUENCE [LARGE SCALE GENOMIC DNA]</scope>
    <source>
        <strain evidence="6 7">THG-T11</strain>
    </source>
</reference>
<proteinExistence type="predicted"/>
<dbReference type="Proteomes" id="UP001517247">
    <property type="component" value="Unassembled WGS sequence"/>
</dbReference>
<dbReference type="InterPro" id="IPR036942">
    <property type="entry name" value="Beta-barrel_TonB_sf"/>
</dbReference>
<comment type="subcellular location">
    <subcellularLocation>
        <location evidence="1">Cell outer membrane</location>
    </subcellularLocation>
</comment>
<protein>
    <submittedName>
        <fullName evidence="6">Outer membrane beta-barrel family protein</fullName>
    </submittedName>
</protein>
<evidence type="ECO:0000259" key="5">
    <source>
        <dbReference type="Pfam" id="PF14905"/>
    </source>
</evidence>
<comment type="caution">
    <text evidence="6">The sequence shown here is derived from an EMBL/GenBank/DDBJ whole genome shotgun (WGS) entry which is preliminary data.</text>
</comment>
<evidence type="ECO:0000256" key="1">
    <source>
        <dbReference type="ARBA" id="ARBA00004442"/>
    </source>
</evidence>
<dbReference type="RefSeq" id="WP_138721497.1">
    <property type="nucleotide sequence ID" value="NZ_SSHJ02000001.1"/>
</dbReference>
<evidence type="ECO:0000256" key="2">
    <source>
        <dbReference type="ARBA" id="ARBA00023136"/>
    </source>
</evidence>
<dbReference type="InterPro" id="IPR041700">
    <property type="entry name" value="OMP_b-brl_3"/>
</dbReference>
<dbReference type="Gene3D" id="2.40.170.20">
    <property type="entry name" value="TonB-dependent receptor, beta-barrel domain"/>
    <property type="match status" value="1"/>
</dbReference>
<evidence type="ECO:0000313" key="6">
    <source>
        <dbReference type="EMBL" id="MFN0254336.1"/>
    </source>
</evidence>
<dbReference type="PANTHER" id="PTHR40980:SF4">
    <property type="entry name" value="TONB-DEPENDENT RECEPTOR-LIKE BETA-BARREL DOMAIN-CONTAINING PROTEIN"/>
    <property type="match status" value="1"/>
</dbReference>
<organism evidence="6 7">
    <name type="scientific">Pedobacter ureilyticus</name>
    <dbReference type="NCBI Taxonomy" id="1393051"/>
    <lineage>
        <taxon>Bacteria</taxon>
        <taxon>Pseudomonadati</taxon>
        <taxon>Bacteroidota</taxon>
        <taxon>Sphingobacteriia</taxon>
        <taxon>Sphingobacteriales</taxon>
        <taxon>Sphingobacteriaceae</taxon>
        <taxon>Pedobacter</taxon>
    </lineage>
</organism>